<name>A0A1Q8R0Y2_9FIRM</name>
<dbReference type="RefSeq" id="WP_075363750.1">
    <property type="nucleotide sequence ID" value="NZ_MLBF01000004.1"/>
</dbReference>
<feature type="region of interest" description="Disordered" evidence="1">
    <location>
        <begin position="122"/>
        <end position="148"/>
    </location>
</feature>
<evidence type="ECO:0000313" key="3">
    <source>
        <dbReference type="Proteomes" id="UP000186102"/>
    </source>
</evidence>
<dbReference type="EMBL" id="MLBF01000004">
    <property type="protein sequence ID" value="OLN33267.1"/>
    <property type="molecule type" value="Genomic_DNA"/>
</dbReference>
<gene>
    <name evidence="2" type="ORF">DSOL_0994</name>
</gene>
<accession>A0A1Q8R0Y2</accession>
<proteinExistence type="predicted"/>
<reference evidence="2 3" key="1">
    <citation type="submission" date="2016-09" db="EMBL/GenBank/DDBJ databases">
        <title>Complete genome of Desulfosporosinus sp. OL.</title>
        <authorList>
            <person name="Mardanov A."/>
            <person name="Beletsky A."/>
            <person name="Panova A."/>
            <person name="Karnachuk O."/>
            <person name="Ravin N."/>
        </authorList>
    </citation>
    <scope>NUCLEOTIDE SEQUENCE [LARGE SCALE GENOMIC DNA]</scope>
    <source>
        <strain evidence="2 3">OL</strain>
    </source>
</reference>
<dbReference type="AlphaFoldDB" id="A0A1Q8R0Y2"/>
<sequence length="190" mass="21287">MGFIKRLKNVKKRWYLLLIVVLIIGGSAAVRINHAHQNRALASAKMGSQIYRQVDLDLIHLENFVTAKVTPVQAKEMLPLVERLSAATDLNTQSDLAKQIYGMLTPAQYAILMDDKNVSSLNQVGKENQRGRDERGLKDGREGKENNYQEGYGFNSFYGQGIQDPKEQALGNVVIKMLNDRSAEQTQPKA</sequence>
<keyword evidence="3" id="KW-1185">Reference proteome</keyword>
<evidence type="ECO:0000313" key="2">
    <source>
        <dbReference type="EMBL" id="OLN33267.1"/>
    </source>
</evidence>
<dbReference type="OrthoDB" id="1797709at2"/>
<dbReference type="Proteomes" id="UP000186102">
    <property type="component" value="Unassembled WGS sequence"/>
</dbReference>
<protein>
    <submittedName>
        <fullName evidence="2">Uncharacterized protein</fullName>
    </submittedName>
</protein>
<evidence type="ECO:0000256" key="1">
    <source>
        <dbReference type="SAM" id="MobiDB-lite"/>
    </source>
</evidence>
<feature type="compositionally biased region" description="Basic and acidic residues" evidence="1">
    <location>
        <begin position="127"/>
        <end position="147"/>
    </location>
</feature>
<comment type="caution">
    <text evidence="2">The sequence shown here is derived from an EMBL/GenBank/DDBJ whole genome shotgun (WGS) entry which is preliminary data.</text>
</comment>
<dbReference type="STRING" id="1888891.DSOL_0994"/>
<organism evidence="2 3">
    <name type="scientific">Desulfosporosinus metallidurans</name>
    <dbReference type="NCBI Taxonomy" id="1888891"/>
    <lineage>
        <taxon>Bacteria</taxon>
        <taxon>Bacillati</taxon>
        <taxon>Bacillota</taxon>
        <taxon>Clostridia</taxon>
        <taxon>Eubacteriales</taxon>
        <taxon>Desulfitobacteriaceae</taxon>
        <taxon>Desulfosporosinus</taxon>
    </lineage>
</organism>